<dbReference type="AlphaFoldDB" id="A0A6I4RDS6"/>
<keyword evidence="3" id="KW-1185">Reference proteome</keyword>
<dbReference type="EMBL" id="WUBJ01000003">
    <property type="protein sequence ID" value="MWV55960.1"/>
    <property type="molecule type" value="Genomic_DNA"/>
</dbReference>
<dbReference type="Pfam" id="PF07722">
    <property type="entry name" value="Peptidase_C26"/>
    <property type="match status" value="1"/>
</dbReference>
<accession>A0A6I4RDS6</accession>
<organism evidence="2 4">
    <name type="scientific">Streptococcus zhangguiae</name>
    <dbReference type="NCBI Taxonomy" id="2664091"/>
    <lineage>
        <taxon>Bacteria</taxon>
        <taxon>Bacillati</taxon>
        <taxon>Bacillota</taxon>
        <taxon>Bacilli</taxon>
        <taxon>Lactobacillales</taxon>
        <taxon>Streptococcaceae</taxon>
        <taxon>Streptococcus</taxon>
    </lineage>
</organism>
<gene>
    <name evidence="1" type="ORF">GGG87_03015</name>
    <name evidence="2" type="ORF">GGH11_03055</name>
</gene>
<evidence type="ECO:0000313" key="4">
    <source>
        <dbReference type="Proteomes" id="UP000435423"/>
    </source>
</evidence>
<sequence>MTKPIIGISGNEFLNATDDTEPLLSYAATSFVRAIETAGGIPLILPIVSPDLVQSYIRMIDKLILTGGQNVLPHYYGQEKTIESENYHPNRDRFEMALIEEAIKQQKPILGICRGMQLFNVAMGGSLHQEIPNHWQTSAANSPSHPIHLQPDTPLSTIYGEKPMVNSFHRQAIDQLATPLQVIGQSEDQIIEAVIMTEQTPFLGVQWHPEMLYENQVASQSLFNYFVQNF</sequence>
<dbReference type="InterPro" id="IPR044668">
    <property type="entry name" value="PuuD-like"/>
</dbReference>
<keyword evidence="2" id="KW-0378">Hydrolase</keyword>
<dbReference type="PANTHER" id="PTHR43235:SF1">
    <property type="entry name" value="GLUTAMINE AMIDOTRANSFERASE PB2B2.05-RELATED"/>
    <property type="match status" value="1"/>
</dbReference>
<proteinExistence type="predicted"/>
<dbReference type="Gene3D" id="3.40.50.880">
    <property type="match status" value="1"/>
</dbReference>
<dbReference type="InterPro" id="IPR011697">
    <property type="entry name" value="Peptidase_C26"/>
</dbReference>
<dbReference type="GO" id="GO:0033969">
    <property type="term" value="F:gamma-glutamyl-gamma-aminobutyrate hydrolase activity"/>
    <property type="evidence" value="ECO:0007669"/>
    <property type="project" value="TreeGrafter"/>
</dbReference>
<dbReference type="EMBL" id="WLCG01000003">
    <property type="protein sequence ID" value="MTB63972.1"/>
    <property type="molecule type" value="Genomic_DNA"/>
</dbReference>
<comment type="caution">
    <text evidence="2">The sequence shown here is derived from an EMBL/GenBank/DDBJ whole genome shotgun (WGS) entry which is preliminary data.</text>
</comment>
<dbReference type="RefSeq" id="WP_154607977.1">
    <property type="nucleotide sequence ID" value="NZ_CP072115.1"/>
</dbReference>
<dbReference type="GO" id="GO:0005829">
    <property type="term" value="C:cytosol"/>
    <property type="evidence" value="ECO:0007669"/>
    <property type="project" value="TreeGrafter"/>
</dbReference>
<reference evidence="1 3" key="2">
    <citation type="submission" date="2019-11" db="EMBL/GenBank/DDBJ databases">
        <title>Streptococcis sp. isolated from the respiratory tract of Marmot.</title>
        <authorList>
            <person name="Zhang G."/>
        </authorList>
    </citation>
    <scope>NUCLEOTIDE SEQUENCE [LARGE SCALE GENOMIC DNA]</scope>
    <source>
        <strain evidence="1">Zg-86</strain>
        <strain evidence="3">zg-86</strain>
    </source>
</reference>
<reference evidence="2 4" key="1">
    <citation type="submission" date="2019-10" db="EMBL/GenBank/DDBJ databases">
        <title>Streptococcis sp, isolated from the respiratory tract of Marmot.</title>
        <authorList>
            <person name="Zhang G."/>
        </authorList>
    </citation>
    <scope>NUCLEOTIDE SEQUENCE [LARGE SCALE GENOMIC DNA]</scope>
    <source>
        <strain evidence="2">Zg-70</strain>
        <strain evidence="4">zg-70</strain>
    </source>
</reference>
<name>A0A6I4RDS6_9STRE</name>
<dbReference type="SUPFAM" id="SSF52317">
    <property type="entry name" value="Class I glutamine amidotransferase-like"/>
    <property type="match status" value="1"/>
</dbReference>
<dbReference type="Proteomes" id="UP000435060">
    <property type="component" value="Unassembled WGS sequence"/>
</dbReference>
<protein>
    <submittedName>
        <fullName evidence="2">Gamma-glutamyl-gamma-aminobutyrate hydrolase family protein</fullName>
    </submittedName>
</protein>
<dbReference type="Proteomes" id="UP000435423">
    <property type="component" value="Unassembled WGS sequence"/>
</dbReference>
<dbReference type="PANTHER" id="PTHR43235">
    <property type="entry name" value="GLUTAMINE AMIDOTRANSFERASE PB2B2.05-RELATED"/>
    <property type="match status" value="1"/>
</dbReference>
<dbReference type="InterPro" id="IPR029062">
    <property type="entry name" value="Class_I_gatase-like"/>
</dbReference>
<dbReference type="PROSITE" id="PS51273">
    <property type="entry name" value="GATASE_TYPE_1"/>
    <property type="match status" value="1"/>
</dbReference>
<evidence type="ECO:0000313" key="3">
    <source>
        <dbReference type="Proteomes" id="UP000435060"/>
    </source>
</evidence>
<evidence type="ECO:0000313" key="2">
    <source>
        <dbReference type="EMBL" id="MWV55960.1"/>
    </source>
</evidence>
<dbReference type="GO" id="GO:0006598">
    <property type="term" value="P:polyamine catabolic process"/>
    <property type="evidence" value="ECO:0007669"/>
    <property type="project" value="TreeGrafter"/>
</dbReference>
<dbReference type="CDD" id="cd01745">
    <property type="entry name" value="GATase1_2"/>
    <property type="match status" value="1"/>
</dbReference>
<evidence type="ECO:0000313" key="1">
    <source>
        <dbReference type="EMBL" id="MTB63972.1"/>
    </source>
</evidence>